<keyword evidence="3" id="KW-1185">Reference proteome</keyword>
<dbReference type="AlphaFoldDB" id="A0A0V0YWG2"/>
<feature type="chain" id="PRO_5006873411" evidence="1">
    <location>
        <begin position="19"/>
        <end position="89"/>
    </location>
</feature>
<keyword evidence="1" id="KW-0732">Signal</keyword>
<evidence type="ECO:0000256" key="1">
    <source>
        <dbReference type="SAM" id="SignalP"/>
    </source>
</evidence>
<accession>A0A0V0YWG2</accession>
<sequence length="89" mass="9588">MDYLVLAVIAAYLNSCGAQVLADCPPTLPLGFELAASGVPDPNWGAAQKRLNVLLQTYTTVAFYVPVNCASVRWNSSIDLVPSAVLEWF</sequence>
<dbReference type="Proteomes" id="UP000054783">
    <property type="component" value="Unassembled WGS sequence"/>
</dbReference>
<organism evidence="2 3">
    <name type="scientific">Trichinella patagoniensis</name>
    <dbReference type="NCBI Taxonomy" id="990121"/>
    <lineage>
        <taxon>Eukaryota</taxon>
        <taxon>Metazoa</taxon>
        <taxon>Ecdysozoa</taxon>
        <taxon>Nematoda</taxon>
        <taxon>Enoplea</taxon>
        <taxon>Dorylaimia</taxon>
        <taxon>Trichinellida</taxon>
        <taxon>Trichinellidae</taxon>
        <taxon>Trichinella</taxon>
    </lineage>
</organism>
<name>A0A0V0YWG2_9BILA</name>
<evidence type="ECO:0000313" key="3">
    <source>
        <dbReference type="Proteomes" id="UP000054783"/>
    </source>
</evidence>
<comment type="caution">
    <text evidence="2">The sequence shown here is derived from an EMBL/GenBank/DDBJ whole genome shotgun (WGS) entry which is preliminary data.</text>
</comment>
<gene>
    <name evidence="2" type="ORF">T12_10487</name>
</gene>
<proteinExistence type="predicted"/>
<feature type="signal peptide" evidence="1">
    <location>
        <begin position="1"/>
        <end position="18"/>
    </location>
</feature>
<dbReference type="EMBL" id="JYDQ01001883">
    <property type="protein sequence ID" value="KRY04528.1"/>
    <property type="molecule type" value="Genomic_DNA"/>
</dbReference>
<evidence type="ECO:0000313" key="2">
    <source>
        <dbReference type="EMBL" id="KRY04528.1"/>
    </source>
</evidence>
<reference evidence="2 3" key="1">
    <citation type="submission" date="2015-01" db="EMBL/GenBank/DDBJ databases">
        <title>Evolution of Trichinella species and genotypes.</title>
        <authorList>
            <person name="Korhonen P.K."/>
            <person name="Edoardo P."/>
            <person name="Giuseppe L.R."/>
            <person name="Gasser R.B."/>
        </authorList>
    </citation>
    <scope>NUCLEOTIDE SEQUENCE [LARGE SCALE GENOMIC DNA]</scope>
    <source>
        <strain evidence="2">ISS2496</strain>
    </source>
</reference>
<protein>
    <submittedName>
        <fullName evidence="2">Uncharacterized protein</fullName>
    </submittedName>
</protein>